<evidence type="ECO:0000313" key="2">
    <source>
        <dbReference type="Proteomes" id="UP000070058"/>
    </source>
</evidence>
<accession>A0A139SLK4</accession>
<gene>
    <name evidence="1" type="ORF">AXK11_06515</name>
</gene>
<dbReference type="OrthoDB" id="203290at2"/>
<dbReference type="AlphaFoldDB" id="A0A139SLK4"/>
<proteinExistence type="predicted"/>
<comment type="caution">
    <text evidence="1">The sequence shown here is derived from an EMBL/GenBank/DDBJ whole genome shotgun (WGS) entry which is preliminary data.</text>
</comment>
<sequence length="275" mass="31106">MLPFALKFGALLALLLLGLALVLPSVALARPQIIARLAAPDGELLIEAEAHSPNAAGSSHIRMRYRYRGIELTYFDFGQNKPNSAVYPYLLRDEAQIRDLGLNPRTGHWYNPSYPQSGHTLYLPPSQFSAAEVDRLADHIRKNKEQLRDIFKSTPVRGSFALSVVKTTARIPYDGIARLVHAAPPLNTVLYGDRLTFVIEQDGRVLLYNSYRGERHPPEIVTWGQMLPPRKGSRKPRLRLRAVTVHEDEPRTFDSGFAKKLFGGRLRKDYEILPW</sequence>
<protein>
    <submittedName>
        <fullName evidence="1">Uncharacterized protein</fullName>
    </submittedName>
</protein>
<dbReference type="Proteomes" id="UP000070058">
    <property type="component" value="Unassembled WGS sequence"/>
</dbReference>
<keyword evidence="2" id="KW-1185">Reference proteome</keyword>
<evidence type="ECO:0000313" key="1">
    <source>
        <dbReference type="EMBL" id="KXU35427.1"/>
    </source>
</evidence>
<dbReference type="EMBL" id="LSZQ01000049">
    <property type="protein sequence ID" value="KXU35427.1"/>
    <property type="molecule type" value="Genomic_DNA"/>
</dbReference>
<reference evidence="2" key="1">
    <citation type="submission" date="2016-02" db="EMBL/GenBank/DDBJ databases">
        <authorList>
            <person name="Sanders J.G."/>
            <person name="Lin J.Y."/>
            <person name="Wertz J.T."/>
            <person name="Russell J.A."/>
            <person name="Moreau C.S."/>
            <person name="Powell S."/>
        </authorList>
    </citation>
    <scope>NUCLEOTIDE SEQUENCE [LARGE SCALE GENOMIC DNA]</scope>
    <source>
        <strain evidence="2">CAG34</strain>
    </source>
</reference>
<dbReference type="RefSeq" id="WP_068630451.1">
    <property type="nucleotide sequence ID" value="NZ_LSZQ01000049.1"/>
</dbReference>
<name>A0A139SLK4_9BACT</name>
<organism evidence="1 2">
    <name type="scientific">Cephaloticoccus primus</name>
    <dbReference type="NCBI Taxonomy" id="1548207"/>
    <lineage>
        <taxon>Bacteria</taxon>
        <taxon>Pseudomonadati</taxon>
        <taxon>Verrucomicrobiota</taxon>
        <taxon>Opitutia</taxon>
        <taxon>Opitutales</taxon>
        <taxon>Opitutaceae</taxon>
        <taxon>Cephaloticoccus</taxon>
    </lineage>
</organism>